<dbReference type="InterPro" id="IPR038610">
    <property type="entry name" value="FliK-like_C_sf"/>
</dbReference>
<dbReference type="OrthoDB" id="2968951at2"/>
<name>A0A1H0MV38_HALAD</name>
<organism evidence="3 4">
    <name type="scientific">Halobacillus aidingensis</name>
    <dbReference type="NCBI Taxonomy" id="240303"/>
    <lineage>
        <taxon>Bacteria</taxon>
        <taxon>Bacillati</taxon>
        <taxon>Bacillota</taxon>
        <taxon>Bacilli</taxon>
        <taxon>Bacillales</taxon>
        <taxon>Bacillaceae</taxon>
        <taxon>Halobacillus</taxon>
    </lineage>
</organism>
<reference evidence="4" key="1">
    <citation type="submission" date="2016-10" db="EMBL/GenBank/DDBJ databases">
        <authorList>
            <person name="Varghese N."/>
            <person name="Submissions S."/>
        </authorList>
    </citation>
    <scope>NUCLEOTIDE SEQUENCE [LARGE SCALE GENOMIC DNA]</scope>
    <source>
        <strain evidence="4">CGMCC 1.3703</strain>
    </source>
</reference>
<sequence>MNTAMMTMIGNSQKMVMNPNTKENVEGKPEKALFGSLLIELQGMSAMTDEKEIHAEEMEENFLKLIEKIEAMISNLVKQGEGPDGEGMDWKETIRRAKEAASGGLFSKVVSSMKELEQQFIPEATFSDLSVENQELALTFKELTSLMKAVNENGESSMFNLVSSSFTGKEIPSNSNPVNTEKDIHKTWQEMRKIIQTFTEDHSSSQVPHKAGKEMKELMQKFMQLVESLPSKEKGLGQGVLERVSKEASIQERQVFYKLVHMYQNRMDVPKSYHQQTPVTGKDIVKWVKQALGEEVQQDSNLQASKHQPLSNVSTIPMTKVEQHVIHMNQTQDGSSSQKQLISEMERIIQSSRMFANPKGNMEMLIKLKPGNLGDLSVRFAQINGELAVKILVTSQAAKEMLEGNKSQLRHMFSPQQVVIEKVEASALHQQMHEQLDSGKKDQDQQREQKHDFEQDHVEDSNDEELSFHEILMNEKV</sequence>
<dbReference type="Pfam" id="PF02120">
    <property type="entry name" value="Flg_hook"/>
    <property type="match status" value="1"/>
</dbReference>
<protein>
    <submittedName>
        <fullName evidence="3">Hook-length control protein FliK</fullName>
    </submittedName>
</protein>
<keyword evidence="4" id="KW-1185">Reference proteome</keyword>
<accession>A0A1H0MV38</accession>
<dbReference type="Gene3D" id="3.30.750.140">
    <property type="match status" value="1"/>
</dbReference>
<evidence type="ECO:0000256" key="1">
    <source>
        <dbReference type="SAM" id="MobiDB-lite"/>
    </source>
</evidence>
<evidence type="ECO:0000259" key="2">
    <source>
        <dbReference type="Pfam" id="PF02120"/>
    </source>
</evidence>
<dbReference type="STRING" id="240303.SAMN05421677_108150"/>
<proteinExistence type="predicted"/>
<dbReference type="Proteomes" id="UP000198860">
    <property type="component" value="Unassembled WGS sequence"/>
</dbReference>
<dbReference type="InterPro" id="IPR021136">
    <property type="entry name" value="Flagellar_hook_control-like_C"/>
</dbReference>
<dbReference type="CDD" id="cd17470">
    <property type="entry name" value="T3SS_Flik_C"/>
    <property type="match status" value="1"/>
</dbReference>
<evidence type="ECO:0000313" key="3">
    <source>
        <dbReference type="EMBL" id="SDO84267.1"/>
    </source>
</evidence>
<evidence type="ECO:0000313" key="4">
    <source>
        <dbReference type="Proteomes" id="UP000198860"/>
    </source>
</evidence>
<dbReference type="AlphaFoldDB" id="A0A1H0MV38"/>
<dbReference type="EMBL" id="FNIZ01000008">
    <property type="protein sequence ID" value="SDO84267.1"/>
    <property type="molecule type" value="Genomic_DNA"/>
</dbReference>
<gene>
    <name evidence="3" type="ORF">SAMN05421677_108150</name>
</gene>
<feature type="domain" description="Flagellar hook-length control protein-like C-terminal" evidence="2">
    <location>
        <begin position="356"/>
        <end position="427"/>
    </location>
</feature>
<dbReference type="RefSeq" id="WP_089652413.1">
    <property type="nucleotide sequence ID" value="NZ_FNIZ01000008.1"/>
</dbReference>
<feature type="compositionally biased region" description="Basic and acidic residues" evidence="1">
    <location>
        <begin position="431"/>
        <end position="467"/>
    </location>
</feature>
<feature type="region of interest" description="Disordered" evidence="1">
    <location>
        <begin position="430"/>
        <end position="467"/>
    </location>
</feature>